<dbReference type="Proteomes" id="UP000196878">
    <property type="component" value="Unassembled WGS sequence"/>
</dbReference>
<dbReference type="RefSeq" id="WP_088215685.1">
    <property type="nucleotide sequence ID" value="NZ_NIPW01000023.1"/>
</dbReference>
<comment type="caution">
    <text evidence="3">The sequence shown here is derived from an EMBL/GenBank/DDBJ whole genome shotgun (WGS) entry which is preliminary data.</text>
</comment>
<dbReference type="Pfam" id="PF13416">
    <property type="entry name" value="SBP_bac_8"/>
    <property type="match status" value="1"/>
</dbReference>
<evidence type="ECO:0000313" key="4">
    <source>
        <dbReference type="Proteomes" id="UP000196878"/>
    </source>
</evidence>
<dbReference type="OrthoDB" id="9766989at2"/>
<reference evidence="3 4" key="1">
    <citation type="submission" date="2016-12" db="EMBL/GenBank/DDBJ databases">
        <title>Comparison of Traditional DNA-DNA Hybridization with In Silico Genomic Analysis.</title>
        <authorList>
            <person name="Nicholson A.C."/>
            <person name="Humrighouse B.W."/>
            <person name="Graziano J."/>
            <person name="Lasker B."/>
            <person name="Whitney A.M."/>
            <person name="Mcquiston J.R."/>
        </authorList>
    </citation>
    <scope>NUCLEOTIDE SEQUENCE [LARGE SCALE GENOMIC DNA]</scope>
    <source>
        <strain evidence="3 4">H2240</strain>
    </source>
</reference>
<dbReference type="PANTHER" id="PTHR30006:SF2">
    <property type="entry name" value="ABC TRANSPORTER SUBSTRATE-BINDING PROTEIN"/>
    <property type="match status" value="1"/>
</dbReference>
<name>A0A212AAG1_9RHOB</name>
<organism evidence="3 4">
    <name type="scientific">Haematobacter genomosp. 1</name>
    <dbReference type="NCBI Taxonomy" id="366618"/>
    <lineage>
        <taxon>Bacteria</taxon>
        <taxon>Pseudomonadati</taxon>
        <taxon>Pseudomonadota</taxon>
        <taxon>Alphaproteobacteria</taxon>
        <taxon>Rhodobacterales</taxon>
        <taxon>Paracoccaceae</taxon>
        <taxon>Haematobacter</taxon>
    </lineage>
</organism>
<accession>A0A212AAG1</accession>
<dbReference type="InterPro" id="IPR006311">
    <property type="entry name" value="TAT_signal"/>
</dbReference>
<dbReference type="GO" id="GO:0015888">
    <property type="term" value="P:thiamine transport"/>
    <property type="evidence" value="ECO:0007669"/>
    <property type="project" value="TreeGrafter"/>
</dbReference>
<gene>
    <name evidence="3" type="ORF">CDV49_12070</name>
</gene>
<evidence type="ECO:0000256" key="2">
    <source>
        <dbReference type="SAM" id="SignalP"/>
    </source>
</evidence>
<dbReference type="PANTHER" id="PTHR30006">
    <property type="entry name" value="THIAMINE-BINDING PERIPLASMIC PROTEIN-RELATED"/>
    <property type="match status" value="1"/>
</dbReference>
<sequence length="343" mass="37291">MIRHTLTRRRMLGQFAAGTALAVAAPRIAFAAEKEISVQIWGSTWTGSVSRVAALFEEREGIKVNLVTQSSAGEGLVKLQSMRAKPAVDVWFTTSALAARAQQDEGLFLPLPYDRIPAAAAIEATARSSHWAGLYSYPMGIAYLTHEVDEPITAWEDLWEDRFAQSICAPAMGQYQGRMLAIAAMINGGDLTNVDPGFAALKQLRGNVVSWYSSDTTARKGIAQGEYSVLVTPPAGYKMLLDNGIAATFVAPKPAPMTYDAMMLVNTPRQEAAARFIDFCLTEEIQNLVAQAQGMGAVHPAARSTDEIQAVLPKPEDRVGLDETLINAKIGDWNERFNREVVS</sequence>
<dbReference type="GO" id="GO:0030975">
    <property type="term" value="F:thiamine binding"/>
    <property type="evidence" value="ECO:0007669"/>
    <property type="project" value="TreeGrafter"/>
</dbReference>
<dbReference type="GO" id="GO:0030976">
    <property type="term" value="F:thiamine pyrophosphate binding"/>
    <property type="evidence" value="ECO:0007669"/>
    <property type="project" value="TreeGrafter"/>
</dbReference>
<dbReference type="PROSITE" id="PS51318">
    <property type="entry name" value="TAT"/>
    <property type="match status" value="1"/>
</dbReference>
<evidence type="ECO:0008006" key="5">
    <source>
        <dbReference type="Google" id="ProtNLM"/>
    </source>
</evidence>
<dbReference type="InterPro" id="IPR006059">
    <property type="entry name" value="SBP"/>
</dbReference>
<protein>
    <recommendedName>
        <fullName evidence="5">ABC transporter substrate-binding protein</fullName>
    </recommendedName>
</protein>
<feature type="signal peptide" evidence="2">
    <location>
        <begin position="1"/>
        <end position="31"/>
    </location>
</feature>
<dbReference type="SUPFAM" id="SSF53850">
    <property type="entry name" value="Periplasmic binding protein-like II"/>
    <property type="match status" value="1"/>
</dbReference>
<keyword evidence="4" id="KW-1185">Reference proteome</keyword>
<evidence type="ECO:0000256" key="1">
    <source>
        <dbReference type="ARBA" id="ARBA00022729"/>
    </source>
</evidence>
<evidence type="ECO:0000313" key="3">
    <source>
        <dbReference type="EMBL" id="OWJ77148.1"/>
    </source>
</evidence>
<keyword evidence="1 2" id="KW-0732">Signal</keyword>
<feature type="chain" id="PRO_5012532782" description="ABC transporter substrate-binding protein" evidence="2">
    <location>
        <begin position="32"/>
        <end position="343"/>
    </location>
</feature>
<dbReference type="Gene3D" id="3.40.190.10">
    <property type="entry name" value="Periplasmic binding protein-like II"/>
    <property type="match status" value="2"/>
</dbReference>
<dbReference type="EMBL" id="NIPW01000023">
    <property type="protein sequence ID" value="OWJ77148.1"/>
    <property type="molecule type" value="Genomic_DNA"/>
</dbReference>
<dbReference type="AlphaFoldDB" id="A0A212AAG1"/>
<proteinExistence type="predicted"/>
<dbReference type="GO" id="GO:0030288">
    <property type="term" value="C:outer membrane-bounded periplasmic space"/>
    <property type="evidence" value="ECO:0007669"/>
    <property type="project" value="TreeGrafter"/>
</dbReference>